<evidence type="ECO:0000313" key="7">
    <source>
        <dbReference type="Proteomes" id="UP001269819"/>
    </source>
</evidence>
<dbReference type="PANTHER" id="PTHR30386:SF28">
    <property type="entry name" value="EXPORTED PROTEIN"/>
    <property type="match status" value="1"/>
</dbReference>
<protein>
    <submittedName>
        <fullName evidence="6">HlyD family efflux transporter periplasmic adaptor subunit</fullName>
    </submittedName>
</protein>
<keyword evidence="3" id="KW-0812">Transmembrane</keyword>
<comment type="caution">
    <text evidence="6">The sequence shown here is derived from an EMBL/GenBank/DDBJ whole genome shotgun (WGS) entry which is preliminary data.</text>
</comment>
<keyword evidence="3" id="KW-0472">Membrane</keyword>
<comment type="similarity">
    <text evidence="1">Belongs to the membrane fusion protein (MFP) (TC 8.A.1) family.</text>
</comment>
<feature type="transmembrane region" description="Helical" evidence="3">
    <location>
        <begin position="32"/>
        <end position="53"/>
    </location>
</feature>
<dbReference type="PANTHER" id="PTHR30386">
    <property type="entry name" value="MEMBRANE FUSION SUBUNIT OF EMRAB-TOLC MULTIDRUG EFFLUX PUMP"/>
    <property type="match status" value="1"/>
</dbReference>
<organism evidence="6 7">
    <name type="scientific">Marinobacter xestospongiae</name>
    <dbReference type="NCBI Taxonomy" id="994319"/>
    <lineage>
        <taxon>Bacteria</taxon>
        <taxon>Pseudomonadati</taxon>
        <taxon>Pseudomonadota</taxon>
        <taxon>Gammaproteobacteria</taxon>
        <taxon>Pseudomonadales</taxon>
        <taxon>Marinobacteraceae</taxon>
        <taxon>Marinobacter</taxon>
    </lineage>
</organism>
<feature type="domain" description="Multidrug resistance protein MdtA-like barrel-sandwich hybrid" evidence="4">
    <location>
        <begin position="71"/>
        <end position="285"/>
    </location>
</feature>
<gene>
    <name evidence="6" type="ORF">RYS15_03790</name>
</gene>
<feature type="coiled-coil region" evidence="2">
    <location>
        <begin position="229"/>
        <end position="260"/>
    </location>
</feature>
<dbReference type="InterPro" id="IPR058625">
    <property type="entry name" value="MdtA-like_BSH"/>
</dbReference>
<evidence type="ECO:0000256" key="2">
    <source>
        <dbReference type="SAM" id="Coils"/>
    </source>
</evidence>
<evidence type="ECO:0000259" key="4">
    <source>
        <dbReference type="Pfam" id="PF25917"/>
    </source>
</evidence>
<keyword evidence="7" id="KW-1185">Reference proteome</keyword>
<reference evidence="6 7" key="1">
    <citation type="submission" date="2023-10" db="EMBL/GenBank/DDBJ databases">
        <title>Characteristics and mechanism of a salt-tolerant marine origin heterotrophic nitrifying- aerobic denitrifying bacteria Marinobacter xestospongiae HN1.</title>
        <authorList>
            <person name="Qi R."/>
        </authorList>
    </citation>
    <scope>NUCLEOTIDE SEQUENCE [LARGE SCALE GENOMIC DNA]</scope>
    <source>
        <strain evidence="6 7">HN1</strain>
    </source>
</reference>
<name>A0ABU3VU39_9GAMM</name>
<dbReference type="Pfam" id="PF26002">
    <property type="entry name" value="Beta-barrel_AprE"/>
    <property type="match status" value="1"/>
</dbReference>
<evidence type="ECO:0000256" key="3">
    <source>
        <dbReference type="SAM" id="Phobius"/>
    </source>
</evidence>
<evidence type="ECO:0000313" key="6">
    <source>
        <dbReference type="EMBL" id="MDV2077785.1"/>
    </source>
</evidence>
<evidence type="ECO:0000256" key="1">
    <source>
        <dbReference type="ARBA" id="ARBA00009477"/>
    </source>
</evidence>
<dbReference type="Gene3D" id="2.40.50.100">
    <property type="match status" value="2"/>
</dbReference>
<feature type="domain" description="AprE-like beta-barrel" evidence="5">
    <location>
        <begin position="302"/>
        <end position="394"/>
    </location>
</feature>
<keyword evidence="2" id="KW-0175">Coiled coil</keyword>
<evidence type="ECO:0000259" key="5">
    <source>
        <dbReference type="Pfam" id="PF26002"/>
    </source>
</evidence>
<dbReference type="EMBL" id="JAWIIJ010000002">
    <property type="protein sequence ID" value="MDV2077785.1"/>
    <property type="molecule type" value="Genomic_DNA"/>
</dbReference>
<dbReference type="InterPro" id="IPR058982">
    <property type="entry name" value="Beta-barrel_AprE"/>
</dbReference>
<feature type="coiled-coil region" evidence="2">
    <location>
        <begin position="117"/>
        <end position="169"/>
    </location>
</feature>
<dbReference type="PRINTS" id="PR01490">
    <property type="entry name" value="RTXTOXIND"/>
</dbReference>
<proteinExistence type="inferred from homology"/>
<sequence>MTDSLFREEAINHQRNRLWGDVILTQPLSTKLVTVAATIVVVLLISFIIFGTYSRKERVQGYLVPESGLIEIYPDQQGTAVDIAVESGDQVDAGDTLLRITTERSLENGSTMSSLLNSVLEQQKTLLENRIARARQRQKKKEAHLTKRIKNINAQIAQLSKQRSLQQERLDLSRQRYASLEALRQEQLMSESDYQDRYQIYLDERQGLERVEQSLLTEKGNLLSAKYELSSLEMDVDEQIDQLEEEINRIEQQTIQYDGDSSFTLTAPIDGTVTSLQVSQGQQVNPRRPLLALLPKGQALQADLFVPTRAIGFLSPGLAVEVRYDAFPYQRFGAYPAKLSQISKTVLSPDDISAPIPLREPVYRARATLIHDDIVAYGDHFPLQAGMLFEAHLHLDERPLYQWLLNPLYSLKGAL</sequence>
<dbReference type="RefSeq" id="WP_316972664.1">
    <property type="nucleotide sequence ID" value="NZ_JAWIIJ010000002.1"/>
</dbReference>
<dbReference type="Pfam" id="PF25917">
    <property type="entry name" value="BSH_RND"/>
    <property type="match status" value="1"/>
</dbReference>
<dbReference type="Proteomes" id="UP001269819">
    <property type="component" value="Unassembled WGS sequence"/>
</dbReference>
<accession>A0ABU3VU39</accession>
<keyword evidence="3" id="KW-1133">Transmembrane helix</keyword>
<dbReference type="InterPro" id="IPR050739">
    <property type="entry name" value="MFP"/>
</dbReference>